<name>A0A7X4W513_9GAMM</name>
<feature type="domain" description="3-hydroxyacyl-CoA dehydrogenase NAD binding" evidence="4">
    <location>
        <begin position="3"/>
        <end position="168"/>
    </location>
</feature>
<evidence type="ECO:0000259" key="3">
    <source>
        <dbReference type="Pfam" id="PF00725"/>
    </source>
</evidence>
<dbReference type="Proteomes" id="UP000487929">
    <property type="component" value="Unassembled WGS sequence"/>
</dbReference>
<dbReference type="InterPro" id="IPR036291">
    <property type="entry name" value="NAD(P)-bd_dom_sf"/>
</dbReference>
<dbReference type="PANTHER" id="PTHR48075:SF5">
    <property type="entry name" value="3-HYDROXYBUTYRYL-COA DEHYDROGENASE"/>
    <property type="match status" value="1"/>
</dbReference>
<dbReference type="GO" id="GO:0016616">
    <property type="term" value="F:oxidoreductase activity, acting on the CH-OH group of donors, NAD or NADP as acceptor"/>
    <property type="evidence" value="ECO:0007669"/>
    <property type="project" value="InterPro"/>
</dbReference>
<evidence type="ECO:0000259" key="4">
    <source>
        <dbReference type="Pfam" id="PF02737"/>
    </source>
</evidence>
<dbReference type="Gene3D" id="3.40.50.720">
    <property type="entry name" value="NAD(P)-binding Rossmann-like Domain"/>
    <property type="match status" value="1"/>
</dbReference>
<dbReference type="InterPro" id="IPR006108">
    <property type="entry name" value="3HC_DH_C"/>
</dbReference>
<dbReference type="GO" id="GO:0070403">
    <property type="term" value="F:NAD+ binding"/>
    <property type="evidence" value="ECO:0007669"/>
    <property type="project" value="InterPro"/>
</dbReference>
<sequence>MTHIAIIGCGTIGVSWAAYFLSRGLEVRAFDPDDSARATFEDLVAADMVTLGASPCHPKVCHSLAEAVELADLVVENAPESIELKRGLLADMQRLAPEAALIVSSTSSLQHSDIALDAPEPSRIAIAHPFNPPHLVPLVELYGTDTEVVDRLAAFYRSIGKQPVVMRKEMVGHIANRLSSALWREALYLLQEGVASVEDIDRAVTAGPGMRWAIQGPFLTYHLGGGKGGIRHYLEHLGPSQQYRWSSLGTPVMDENLKASVVAGVEQATHGQTLAELFAQRDARLVTLQQAIDPADEHVEVQS</sequence>
<gene>
    <name evidence="5" type="ORF">GRB96_08860</name>
</gene>
<evidence type="ECO:0000256" key="1">
    <source>
        <dbReference type="ARBA" id="ARBA00023002"/>
    </source>
</evidence>
<dbReference type="Pfam" id="PF00725">
    <property type="entry name" value="3HCDH"/>
    <property type="match status" value="1"/>
</dbReference>
<dbReference type="PIRSF" id="PIRSF000105">
    <property type="entry name" value="HCDH"/>
    <property type="match status" value="1"/>
</dbReference>
<dbReference type="OrthoDB" id="9803287at2"/>
<comment type="caution">
    <text evidence="5">The sequence shown here is derived from an EMBL/GenBank/DDBJ whole genome shotgun (WGS) entry which is preliminary data.</text>
</comment>
<dbReference type="EMBL" id="WUTT01000001">
    <property type="protein sequence ID" value="NAW34527.1"/>
    <property type="molecule type" value="Genomic_DNA"/>
</dbReference>
<keyword evidence="1" id="KW-0560">Oxidoreductase</keyword>
<feature type="domain" description="3-hydroxyacyl-CoA dehydrogenase C-terminal" evidence="3">
    <location>
        <begin position="172"/>
        <end position="248"/>
    </location>
</feature>
<dbReference type="InterPro" id="IPR006176">
    <property type="entry name" value="3-OHacyl-CoA_DH_NAD-bd"/>
</dbReference>
<dbReference type="InterPro" id="IPR008927">
    <property type="entry name" value="6-PGluconate_DH-like_C_sf"/>
</dbReference>
<protein>
    <submittedName>
        <fullName evidence="5">3-hydroxyacyl-CoA dehydrogenase</fullName>
    </submittedName>
</protein>
<dbReference type="PANTHER" id="PTHR48075">
    <property type="entry name" value="3-HYDROXYACYL-COA DEHYDROGENASE FAMILY PROTEIN"/>
    <property type="match status" value="1"/>
</dbReference>
<organism evidence="5 6">
    <name type="scientific">Halomonas alimentaria</name>
    <dbReference type="NCBI Taxonomy" id="147248"/>
    <lineage>
        <taxon>Bacteria</taxon>
        <taxon>Pseudomonadati</taxon>
        <taxon>Pseudomonadota</taxon>
        <taxon>Gammaproteobacteria</taxon>
        <taxon>Oceanospirillales</taxon>
        <taxon>Halomonadaceae</taxon>
        <taxon>Halomonas</taxon>
    </lineage>
</organism>
<feature type="site" description="Important for catalytic activity" evidence="2">
    <location>
        <position position="128"/>
    </location>
</feature>
<dbReference type="Pfam" id="PF02737">
    <property type="entry name" value="3HCDH_N"/>
    <property type="match status" value="1"/>
</dbReference>
<dbReference type="InterPro" id="IPR013328">
    <property type="entry name" value="6PGD_dom2"/>
</dbReference>
<dbReference type="AlphaFoldDB" id="A0A7X4W513"/>
<accession>A0A7X4W513</accession>
<dbReference type="GO" id="GO:0006631">
    <property type="term" value="P:fatty acid metabolic process"/>
    <property type="evidence" value="ECO:0007669"/>
    <property type="project" value="InterPro"/>
</dbReference>
<proteinExistence type="predicted"/>
<evidence type="ECO:0000313" key="5">
    <source>
        <dbReference type="EMBL" id="NAW34527.1"/>
    </source>
</evidence>
<evidence type="ECO:0000256" key="2">
    <source>
        <dbReference type="PIRSR" id="PIRSR000105-1"/>
    </source>
</evidence>
<reference evidence="5 6" key="1">
    <citation type="submission" date="2019-12" db="EMBL/GenBank/DDBJ databases">
        <title>Draft genome sequencing of Halomonas alimentaria DSM 15356.</title>
        <authorList>
            <person name="Pandiyan K."/>
            <person name="Kushwaha P."/>
            <person name="Gowdham M."/>
            <person name="Chakdar H."/>
            <person name="Singh A."/>
            <person name="Kumar M."/>
            <person name="Saxena A.K."/>
        </authorList>
    </citation>
    <scope>NUCLEOTIDE SEQUENCE [LARGE SCALE GENOMIC DNA]</scope>
    <source>
        <strain evidence="5 6">DSM 15356</strain>
    </source>
</reference>
<keyword evidence="6" id="KW-1185">Reference proteome</keyword>
<dbReference type="SUPFAM" id="SSF48179">
    <property type="entry name" value="6-phosphogluconate dehydrogenase C-terminal domain-like"/>
    <property type="match status" value="1"/>
</dbReference>
<dbReference type="InterPro" id="IPR022694">
    <property type="entry name" value="3-OHacyl-CoA_DH"/>
</dbReference>
<evidence type="ECO:0000313" key="6">
    <source>
        <dbReference type="Proteomes" id="UP000487929"/>
    </source>
</evidence>
<dbReference type="Gene3D" id="1.10.1040.10">
    <property type="entry name" value="N-(1-d-carboxylethyl)-l-norvaline Dehydrogenase, domain 2"/>
    <property type="match status" value="1"/>
</dbReference>
<dbReference type="SUPFAM" id="SSF51735">
    <property type="entry name" value="NAD(P)-binding Rossmann-fold domains"/>
    <property type="match status" value="1"/>
</dbReference>